<name>A0A451A9S0_9GAMM</name>
<protein>
    <submittedName>
        <fullName evidence="1">Uncharacterized protein</fullName>
    </submittedName>
</protein>
<dbReference type="AlphaFoldDB" id="A0A451A9S0"/>
<gene>
    <name evidence="1" type="ORF">BECKTC1821F_GA0114240_10808</name>
</gene>
<proteinExistence type="predicted"/>
<organism evidence="1">
    <name type="scientific">Candidatus Kentrum sp. TC</name>
    <dbReference type="NCBI Taxonomy" id="2126339"/>
    <lineage>
        <taxon>Bacteria</taxon>
        <taxon>Pseudomonadati</taxon>
        <taxon>Pseudomonadota</taxon>
        <taxon>Gammaproteobacteria</taxon>
        <taxon>Candidatus Kentrum</taxon>
    </lineage>
</organism>
<reference evidence="1" key="1">
    <citation type="submission" date="2019-02" db="EMBL/GenBank/DDBJ databases">
        <authorList>
            <person name="Gruber-Vodicka R. H."/>
            <person name="Seah K. B. B."/>
        </authorList>
    </citation>
    <scope>NUCLEOTIDE SEQUENCE</scope>
    <source>
        <strain evidence="1">BECK_BZ126</strain>
    </source>
</reference>
<sequence length="44" mass="4436">MAAAGSGLASTNVFSIRFGLPNASMAAVNFRILSGMDCLESPCG</sequence>
<evidence type="ECO:0000313" key="1">
    <source>
        <dbReference type="EMBL" id="VFK62778.1"/>
    </source>
</evidence>
<accession>A0A451A9S0</accession>
<dbReference type="EMBL" id="CAADFW010000080">
    <property type="protein sequence ID" value="VFK62778.1"/>
    <property type="molecule type" value="Genomic_DNA"/>
</dbReference>